<accession>A2C3A5</accession>
<dbReference type="HOGENOM" id="CLU_211611_0_0_3"/>
<dbReference type="Proteomes" id="UP000002592">
    <property type="component" value="Chromosome"/>
</dbReference>
<organism evidence="1 2">
    <name type="scientific">Prochlorococcus marinus (strain NATL1A)</name>
    <dbReference type="NCBI Taxonomy" id="167555"/>
    <lineage>
        <taxon>Bacteria</taxon>
        <taxon>Bacillati</taxon>
        <taxon>Cyanobacteriota</taxon>
        <taxon>Cyanophyceae</taxon>
        <taxon>Synechococcales</taxon>
        <taxon>Prochlorococcaceae</taxon>
        <taxon>Prochlorococcus</taxon>
    </lineage>
</organism>
<sequence>MLQLEKWLKCSAGKGSRTISFDLIPDTKTFARAKTLKKTGWQTCL</sequence>
<dbReference type="KEGG" id="pme:NATL1_14071"/>
<dbReference type="EMBL" id="CP000553">
    <property type="protein sequence ID" value="ABM75965.1"/>
    <property type="molecule type" value="Genomic_DNA"/>
</dbReference>
<reference evidence="2" key="1">
    <citation type="journal article" date="2007" name="PLoS Genet.">
        <title>Patterns and implications of gene gain and loss in the evolution of Prochlorococcus.</title>
        <authorList>
            <person name="Kettler G.C."/>
            <person name="Martiny A.C."/>
            <person name="Huang K."/>
            <person name="Zucker J."/>
            <person name="Coleman M.L."/>
            <person name="Rodrigue S."/>
            <person name="Chen F."/>
            <person name="Lapidus A."/>
            <person name="Ferriera S."/>
            <person name="Johnson J."/>
            <person name="Steglich C."/>
            <person name="Church G.M."/>
            <person name="Richardson P."/>
            <person name="Chisholm S.W."/>
        </authorList>
    </citation>
    <scope>NUCLEOTIDE SEQUENCE [LARGE SCALE GENOMIC DNA]</scope>
    <source>
        <strain evidence="2">NATL1A</strain>
    </source>
</reference>
<dbReference type="AlphaFoldDB" id="A2C3A5"/>
<name>A2C3A5_PROM1</name>
<protein>
    <submittedName>
        <fullName evidence="1">Uncharacterized protein</fullName>
    </submittedName>
</protein>
<evidence type="ECO:0000313" key="2">
    <source>
        <dbReference type="Proteomes" id="UP000002592"/>
    </source>
</evidence>
<proteinExistence type="predicted"/>
<gene>
    <name evidence="1" type="ordered locus">NATL1_14071</name>
</gene>
<evidence type="ECO:0000313" key="1">
    <source>
        <dbReference type="EMBL" id="ABM75965.1"/>
    </source>
</evidence>